<protein>
    <recommendedName>
        <fullName evidence="3">Mos1 transposase HTH domain-containing protein</fullName>
    </recommendedName>
</protein>
<keyword evidence="2" id="KW-1185">Reference proteome</keyword>
<reference evidence="1 2" key="1">
    <citation type="journal article" date="2019" name="Commun. Biol.">
        <title>The bagworm genome reveals a unique fibroin gene that provides high tensile strength.</title>
        <authorList>
            <person name="Kono N."/>
            <person name="Nakamura H."/>
            <person name="Ohtoshi R."/>
            <person name="Tomita M."/>
            <person name="Numata K."/>
            <person name="Arakawa K."/>
        </authorList>
    </citation>
    <scope>NUCLEOTIDE SEQUENCE [LARGE SCALE GENOMIC DNA]</scope>
</reference>
<sequence>MIVVAITSRPESRPMASLVNFPHLIQPVLFSLKVLAKAGRPAPQSSCTAGCRRSVCPPSAMELVSDDKTLLGTHFKAVAVARRTCEIGGEGTANERTANRWFNRFNSGELTLVNSSSTVISATGTVVQDSGQSVRVQANGTRRRFTVHPTKEDFDFVTRRCVAKPTKLDTSEEVKLPFWYDEKASALSLLRLLPRCSEYPIFTLYVLEPLAGGGPSELSRCNIGIAHMTPYSYI</sequence>
<evidence type="ECO:0000313" key="1">
    <source>
        <dbReference type="EMBL" id="GBP06437.1"/>
    </source>
</evidence>
<organism evidence="1 2">
    <name type="scientific">Eumeta variegata</name>
    <name type="common">Bagworm moth</name>
    <name type="synonym">Eumeta japonica</name>
    <dbReference type="NCBI Taxonomy" id="151549"/>
    <lineage>
        <taxon>Eukaryota</taxon>
        <taxon>Metazoa</taxon>
        <taxon>Ecdysozoa</taxon>
        <taxon>Arthropoda</taxon>
        <taxon>Hexapoda</taxon>
        <taxon>Insecta</taxon>
        <taxon>Pterygota</taxon>
        <taxon>Neoptera</taxon>
        <taxon>Endopterygota</taxon>
        <taxon>Lepidoptera</taxon>
        <taxon>Glossata</taxon>
        <taxon>Ditrysia</taxon>
        <taxon>Tineoidea</taxon>
        <taxon>Psychidae</taxon>
        <taxon>Oiketicinae</taxon>
        <taxon>Eumeta</taxon>
    </lineage>
</organism>
<evidence type="ECO:0000313" key="2">
    <source>
        <dbReference type="Proteomes" id="UP000299102"/>
    </source>
</evidence>
<gene>
    <name evidence="1" type="ORF">EVAR_4577_1</name>
</gene>
<dbReference type="AlphaFoldDB" id="A0A4C1SYU6"/>
<proteinExistence type="predicted"/>
<name>A0A4C1SYU6_EUMVA</name>
<accession>A0A4C1SYU6</accession>
<dbReference type="Proteomes" id="UP000299102">
    <property type="component" value="Unassembled WGS sequence"/>
</dbReference>
<evidence type="ECO:0008006" key="3">
    <source>
        <dbReference type="Google" id="ProtNLM"/>
    </source>
</evidence>
<comment type="caution">
    <text evidence="1">The sequence shown here is derived from an EMBL/GenBank/DDBJ whole genome shotgun (WGS) entry which is preliminary data.</text>
</comment>
<dbReference type="EMBL" id="BGZK01000022">
    <property type="protein sequence ID" value="GBP06437.1"/>
    <property type="molecule type" value="Genomic_DNA"/>
</dbReference>